<dbReference type="GO" id="GO:0004519">
    <property type="term" value="F:endonuclease activity"/>
    <property type="evidence" value="ECO:0007669"/>
    <property type="project" value="UniProtKB-KW"/>
</dbReference>
<evidence type="ECO:0000256" key="9">
    <source>
        <dbReference type="ARBA" id="ARBA00023268"/>
    </source>
</evidence>
<evidence type="ECO:0000256" key="8">
    <source>
        <dbReference type="ARBA" id="ARBA00022918"/>
    </source>
</evidence>
<dbReference type="InterPro" id="IPR012337">
    <property type="entry name" value="RNaseH-like_sf"/>
</dbReference>
<dbReference type="Gene3D" id="3.30.70.270">
    <property type="match status" value="2"/>
</dbReference>
<dbReference type="CDD" id="cd01647">
    <property type="entry name" value="RT_LTR"/>
    <property type="match status" value="1"/>
</dbReference>
<dbReference type="GO" id="GO:0042575">
    <property type="term" value="C:DNA polymerase complex"/>
    <property type="evidence" value="ECO:0007669"/>
    <property type="project" value="UniProtKB-ARBA"/>
</dbReference>
<dbReference type="EC" id="2.7.7.49" evidence="1"/>
<dbReference type="Pfam" id="PF00665">
    <property type="entry name" value="rve"/>
    <property type="match status" value="1"/>
</dbReference>
<dbReference type="InterPro" id="IPR000477">
    <property type="entry name" value="RT_dom"/>
</dbReference>
<feature type="region of interest" description="Disordered" evidence="10">
    <location>
        <begin position="376"/>
        <end position="400"/>
    </location>
</feature>
<feature type="domain" description="Reverse transcriptase" evidence="11">
    <location>
        <begin position="412"/>
        <end position="589"/>
    </location>
</feature>
<dbReference type="PROSITE" id="PS50878">
    <property type="entry name" value="RT_POL"/>
    <property type="match status" value="1"/>
</dbReference>
<dbReference type="InterPro" id="IPR043502">
    <property type="entry name" value="DNA/RNA_pol_sf"/>
</dbReference>
<evidence type="ECO:0000313" key="14">
    <source>
        <dbReference type="Proteomes" id="UP000036403"/>
    </source>
</evidence>
<dbReference type="Pfam" id="PF23055">
    <property type="entry name" value="DUF7041"/>
    <property type="match status" value="1"/>
</dbReference>
<protein>
    <recommendedName>
        <fullName evidence="1">RNA-directed DNA polymerase</fullName>
        <ecNumber evidence="1">2.7.7.49</ecNumber>
    </recommendedName>
</protein>
<dbReference type="InterPro" id="IPR043128">
    <property type="entry name" value="Rev_trsase/Diguanyl_cyclase"/>
</dbReference>
<dbReference type="InterPro" id="IPR050951">
    <property type="entry name" value="Retrovirus_Pol_polyprotein"/>
</dbReference>
<keyword evidence="3" id="KW-0808">Transferase</keyword>
<dbReference type="Proteomes" id="UP000036403">
    <property type="component" value="Unassembled WGS sequence"/>
</dbReference>
<keyword evidence="4" id="KW-0548">Nucleotidyltransferase</keyword>
<reference evidence="13 14" key="1">
    <citation type="submission" date="2015-04" db="EMBL/GenBank/DDBJ databases">
        <title>Lasius niger genome sequencing.</title>
        <authorList>
            <person name="Konorov E.A."/>
            <person name="Nikitin M.A."/>
            <person name="Kirill M.V."/>
            <person name="Chang P."/>
        </authorList>
    </citation>
    <scope>NUCLEOTIDE SEQUENCE [LARGE SCALE GENOMIC DNA]</scope>
    <source>
        <tissue evidence="13">Whole</tissue>
    </source>
</reference>
<dbReference type="SUPFAM" id="SSF53098">
    <property type="entry name" value="Ribonuclease H-like"/>
    <property type="match status" value="1"/>
</dbReference>
<dbReference type="PANTHER" id="PTHR37984">
    <property type="entry name" value="PROTEIN CBG26694"/>
    <property type="match status" value="1"/>
</dbReference>
<evidence type="ECO:0000256" key="1">
    <source>
        <dbReference type="ARBA" id="ARBA00012493"/>
    </source>
</evidence>
<dbReference type="Gene3D" id="3.30.420.10">
    <property type="entry name" value="Ribonuclease H-like superfamily/Ribonuclease H"/>
    <property type="match status" value="1"/>
</dbReference>
<dbReference type="InterPro" id="IPR041577">
    <property type="entry name" value="RT_RNaseH_2"/>
</dbReference>
<dbReference type="GO" id="GO:0008233">
    <property type="term" value="F:peptidase activity"/>
    <property type="evidence" value="ECO:0007669"/>
    <property type="project" value="UniProtKB-KW"/>
</dbReference>
<keyword evidence="5" id="KW-0540">Nuclease</keyword>
<dbReference type="Pfam" id="PF17919">
    <property type="entry name" value="RT_RNaseH_2"/>
    <property type="match status" value="1"/>
</dbReference>
<evidence type="ECO:0000259" key="12">
    <source>
        <dbReference type="PROSITE" id="PS50994"/>
    </source>
</evidence>
<keyword evidence="2" id="KW-0645">Protease</keyword>
<dbReference type="GO" id="GO:0015074">
    <property type="term" value="P:DNA integration"/>
    <property type="evidence" value="ECO:0007669"/>
    <property type="project" value="InterPro"/>
</dbReference>
<dbReference type="AlphaFoldDB" id="A0A0J7K7I7"/>
<dbReference type="CDD" id="cd09274">
    <property type="entry name" value="RNase_HI_RT_Ty3"/>
    <property type="match status" value="1"/>
</dbReference>
<evidence type="ECO:0000313" key="13">
    <source>
        <dbReference type="EMBL" id="KMQ86146.1"/>
    </source>
</evidence>
<dbReference type="OrthoDB" id="422540at2759"/>
<evidence type="ECO:0000256" key="4">
    <source>
        <dbReference type="ARBA" id="ARBA00022695"/>
    </source>
</evidence>
<dbReference type="GO" id="GO:0006508">
    <property type="term" value="P:proteolysis"/>
    <property type="evidence" value="ECO:0007669"/>
    <property type="project" value="UniProtKB-KW"/>
</dbReference>
<dbReference type="FunFam" id="3.30.70.270:FF:000020">
    <property type="entry name" value="Transposon Tf2-6 polyprotein-like Protein"/>
    <property type="match status" value="1"/>
</dbReference>
<keyword evidence="8" id="KW-0695">RNA-directed DNA polymerase</keyword>
<dbReference type="EMBL" id="LBMM01012567">
    <property type="protein sequence ID" value="KMQ86146.1"/>
    <property type="molecule type" value="Genomic_DNA"/>
</dbReference>
<dbReference type="Gene3D" id="3.10.10.10">
    <property type="entry name" value="HIV Type 1 Reverse Transcriptase, subunit A, domain 1"/>
    <property type="match status" value="1"/>
</dbReference>
<dbReference type="InterPro" id="IPR001584">
    <property type="entry name" value="Integrase_cat-core"/>
</dbReference>
<dbReference type="FunFam" id="3.10.10.10:FF:000007">
    <property type="entry name" value="Retrovirus-related Pol polyprotein from transposon 17.6-like Protein"/>
    <property type="match status" value="1"/>
</dbReference>
<organism evidence="13 14">
    <name type="scientific">Lasius niger</name>
    <name type="common">Black garden ant</name>
    <dbReference type="NCBI Taxonomy" id="67767"/>
    <lineage>
        <taxon>Eukaryota</taxon>
        <taxon>Metazoa</taxon>
        <taxon>Ecdysozoa</taxon>
        <taxon>Arthropoda</taxon>
        <taxon>Hexapoda</taxon>
        <taxon>Insecta</taxon>
        <taxon>Pterygota</taxon>
        <taxon>Neoptera</taxon>
        <taxon>Endopterygota</taxon>
        <taxon>Hymenoptera</taxon>
        <taxon>Apocrita</taxon>
        <taxon>Aculeata</taxon>
        <taxon>Formicoidea</taxon>
        <taxon>Formicidae</taxon>
        <taxon>Formicinae</taxon>
        <taxon>Lasius</taxon>
        <taxon>Lasius</taxon>
    </lineage>
</organism>
<keyword evidence="6" id="KW-0255">Endonuclease</keyword>
<dbReference type="FunFam" id="3.30.420.10:FF:000032">
    <property type="entry name" value="Retrovirus-related Pol polyprotein from transposon 297-like Protein"/>
    <property type="match status" value="1"/>
</dbReference>
<feature type="domain" description="Integrase catalytic" evidence="12">
    <location>
        <begin position="933"/>
        <end position="1103"/>
    </location>
</feature>
<evidence type="ECO:0000256" key="5">
    <source>
        <dbReference type="ARBA" id="ARBA00022722"/>
    </source>
</evidence>
<comment type="caution">
    <text evidence="13">The sequence shown here is derived from an EMBL/GenBank/DDBJ whole genome shotgun (WGS) entry which is preliminary data.</text>
</comment>
<dbReference type="PROSITE" id="PS50994">
    <property type="entry name" value="INTEGRASE"/>
    <property type="match status" value="1"/>
</dbReference>
<evidence type="ECO:0000256" key="7">
    <source>
        <dbReference type="ARBA" id="ARBA00022801"/>
    </source>
</evidence>
<dbReference type="PaxDb" id="67767-A0A0J7K7I7"/>
<keyword evidence="14" id="KW-1185">Reference proteome</keyword>
<dbReference type="PANTHER" id="PTHR37984:SF5">
    <property type="entry name" value="PROTEIN NYNRIN-LIKE"/>
    <property type="match status" value="1"/>
</dbReference>
<dbReference type="InterPro" id="IPR055469">
    <property type="entry name" value="DUF7041"/>
</dbReference>
<dbReference type="Gene3D" id="1.10.340.70">
    <property type="match status" value="1"/>
</dbReference>
<dbReference type="GO" id="GO:0003964">
    <property type="term" value="F:RNA-directed DNA polymerase activity"/>
    <property type="evidence" value="ECO:0007669"/>
    <property type="project" value="UniProtKB-KW"/>
</dbReference>
<dbReference type="GO" id="GO:0003676">
    <property type="term" value="F:nucleic acid binding"/>
    <property type="evidence" value="ECO:0007669"/>
    <property type="project" value="InterPro"/>
</dbReference>
<sequence length="1252" mass="142782">MPMDRSPTRGTPGTPVEGDAGPAYGETREQWTTRAGNGDLRIPTGKFFDYGAVGEPPTGSTLMATRQLKLPQPFWKEMPAHWFQIAEATFALHKITSDETKYRYVLTNLDPSVIPFVSDLITNPPATSKYDALRSRIINSFEETQESKLRKLLRGQDIADERPSHFLQRLRTLAGGQCTDSVIRSLFLDQLPEAARGVLAVSSLNDLDGLATMADKVVDIIKPQVVAIRQEDKSANHGQQTEPLTTQMQELRAMVEKLTVEVRKGRPRANGTRIKTYGERTLELDLNLRRNFASKFVIADIGQPILGADFLHRYNLLVDLRNHRLVDGTTNLRTEGKISRNAVQSISTINNSVPCLQLLKEFIEVTRPVAGGTPKHPVEHVILTKGPPVPDRPRRLSPGRSKFAQREINGWIEAGTCRPGKGQWASAMHLVKRGPGHWRICGDYRQLNRVTVPDKYPIPHIQDFSQQLHGCILFSTLDLTRAYHQIPVTERDKEKTALITPFGLYEFNVMPFGLRNAAQTFQRLMDTVLRGLEFCFCYIDDILIASQSEEQHRRHVRQVLTRLRQYGLSINVDKCSFFQKEVRYLGCTVSSKGTKPLKDRVDTILRYKEPHTVEQLRRFLGMINYYRRFLPSAAQTQAPLYSLATGTKKKDRRPIQWDNSTRQAFQQCKDQLANAALLAHPTENAPLILSTDASDKAIGAVLEQVSQGHRQPLAFFSRKLNKTQVAYSAYDRELLAMYEATKHFRYFIEGRELTILTDQKPLTYAFHQRPEKASPRQLRQLEYLSQFVKDIKHVAGPENVVADTLSRLEAIEMPVIVSTEELAQEQRTDPELQTLLRGQTTLNLKPLRLDDSDTQIYCEVTDKIRIYVPQSLRQKVFNTVHNLAHPGAKSTRKTVTQRFVWPSINKDIAEWVRTCLKCQRAKISRHNHPTPQHIHVPDDRFQHIHLDIIGPLPLSKGYRYCLTMIDRTTRWPEAIPIVETSANTIATNLLNTWIARFGAPETITTDRGSQFESIIFETLAQMIGARRIRTTAYHPQSNGMIERWHRSLKTAIKCHTTPEWTEILPLVLLGLRTSYKDDIGTSAAEMVYGTTLRLPGEYFIPGEQIQYPQLFANKLREYMQTIRPKPTQHHTTKKAFIHQALNNCTHVFVRVDRPRRPFENPYEGPFPIITRTNESIFRVSYKGRPTEINIERLKPAFTENTNLDLELPAELQPSTSSNQGTQQGTTVTRLAEMRRKLRTGEGRLPPRSLVDL</sequence>
<feature type="region of interest" description="Disordered" evidence="10">
    <location>
        <begin position="1"/>
        <end position="38"/>
    </location>
</feature>
<evidence type="ECO:0000259" key="11">
    <source>
        <dbReference type="PROSITE" id="PS50878"/>
    </source>
</evidence>
<dbReference type="InterPro" id="IPR041588">
    <property type="entry name" value="Integrase_H2C2"/>
</dbReference>
<dbReference type="Pfam" id="PF17921">
    <property type="entry name" value="Integrase_H2C2"/>
    <property type="match status" value="1"/>
</dbReference>
<evidence type="ECO:0000256" key="10">
    <source>
        <dbReference type="SAM" id="MobiDB-lite"/>
    </source>
</evidence>
<evidence type="ECO:0000256" key="3">
    <source>
        <dbReference type="ARBA" id="ARBA00022679"/>
    </source>
</evidence>
<dbReference type="FunFam" id="3.10.20.370:FF:000001">
    <property type="entry name" value="Retrovirus-related Pol polyprotein from transposon 17.6-like protein"/>
    <property type="match status" value="1"/>
</dbReference>
<accession>A0A0J7K7I7</accession>
<proteinExistence type="predicted"/>
<keyword evidence="7" id="KW-0378">Hydrolase</keyword>
<name>A0A0J7K7I7_LASNI</name>
<dbReference type="STRING" id="67767.A0A0J7K7I7"/>
<keyword evidence="9" id="KW-0511">Multifunctional enzyme</keyword>
<dbReference type="SUPFAM" id="SSF56672">
    <property type="entry name" value="DNA/RNA polymerases"/>
    <property type="match status" value="1"/>
</dbReference>
<dbReference type="InterPro" id="IPR036397">
    <property type="entry name" value="RNaseH_sf"/>
</dbReference>
<dbReference type="Pfam" id="PF00078">
    <property type="entry name" value="RVT_1"/>
    <property type="match status" value="1"/>
</dbReference>
<evidence type="ECO:0000256" key="6">
    <source>
        <dbReference type="ARBA" id="ARBA00022759"/>
    </source>
</evidence>
<evidence type="ECO:0000256" key="2">
    <source>
        <dbReference type="ARBA" id="ARBA00022670"/>
    </source>
</evidence>
<gene>
    <name evidence="13" type="ORF">RF55_14969</name>
</gene>